<dbReference type="EMBL" id="JAUIZM010000022">
    <property type="protein sequence ID" value="KAK1351891.1"/>
    <property type="molecule type" value="Genomic_DNA"/>
</dbReference>
<dbReference type="Pfam" id="PF12796">
    <property type="entry name" value="Ank_2"/>
    <property type="match status" value="2"/>
</dbReference>
<feature type="transmembrane region" description="Helical" evidence="9">
    <location>
        <begin position="301"/>
        <end position="322"/>
    </location>
</feature>
<reference evidence="11" key="1">
    <citation type="submission" date="2023-02" db="EMBL/GenBank/DDBJ databases">
        <title>Genome of toxic invasive species Heracleum sosnowskyi carries increased number of genes despite the absence of recent whole-genome duplications.</title>
        <authorList>
            <person name="Schelkunov M."/>
            <person name="Shtratnikova V."/>
            <person name="Makarenko M."/>
            <person name="Klepikova A."/>
            <person name="Omelchenko D."/>
            <person name="Novikova G."/>
            <person name="Obukhova E."/>
            <person name="Bogdanov V."/>
            <person name="Penin A."/>
            <person name="Logacheva M."/>
        </authorList>
    </citation>
    <scope>NUCLEOTIDE SEQUENCE</scope>
    <source>
        <strain evidence="11">Hsosn_3</strain>
        <tissue evidence="11">Leaf</tissue>
    </source>
</reference>
<comment type="caution">
    <text evidence="11">The sequence shown here is derived from an EMBL/GenBank/DDBJ whole genome shotgun (WGS) entry which is preliminary data.</text>
</comment>
<evidence type="ECO:0000259" key="10">
    <source>
        <dbReference type="Pfam" id="PF13962"/>
    </source>
</evidence>
<dbReference type="Pfam" id="PF13962">
    <property type="entry name" value="PGG"/>
    <property type="match status" value="1"/>
</dbReference>
<dbReference type="InterPro" id="IPR026961">
    <property type="entry name" value="PGG_dom"/>
</dbReference>
<dbReference type="SUPFAM" id="SSF48403">
    <property type="entry name" value="Ankyrin repeat"/>
    <property type="match status" value="1"/>
</dbReference>
<protein>
    <submittedName>
        <fullName evidence="11">PGG domain-containing protein</fullName>
    </submittedName>
</protein>
<evidence type="ECO:0000313" key="11">
    <source>
        <dbReference type="EMBL" id="KAK1351891.1"/>
    </source>
</evidence>
<dbReference type="GO" id="GO:0005886">
    <property type="term" value="C:plasma membrane"/>
    <property type="evidence" value="ECO:0007669"/>
    <property type="project" value="TreeGrafter"/>
</dbReference>
<keyword evidence="5 7" id="KW-0040">ANK repeat</keyword>
<evidence type="ECO:0000256" key="2">
    <source>
        <dbReference type="ARBA" id="ARBA00022692"/>
    </source>
</evidence>
<keyword evidence="6 9" id="KW-0472">Membrane</keyword>
<dbReference type="PANTHER" id="PTHR24186:SF37">
    <property type="entry name" value="PGG DOMAIN-CONTAINING PROTEIN"/>
    <property type="match status" value="1"/>
</dbReference>
<feature type="repeat" description="ANK" evidence="7">
    <location>
        <begin position="110"/>
        <end position="131"/>
    </location>
</feature>
<keyword evidence="3" id="KW-0677">Repeat</keyword>
<evidence type="ECO:0000256" key="7">
    <source>
        <dbReference type="PROSITE-ProRule" id="PRU00023"/>
    </source>
</evidence>
<dbReference type="PROSITE" id="PS50297">
    <property type="entry name" value="ANK_REP_REGION"/>
    <property type="match status" value="3"/>
</dbReference>
<dbReference type="Proteomes" id="UP001237642">
    <property type="component" value="Unassembled WGS sequence"/>
</dbReference>
<keyword evidence="4 9" id="KW-1133">Transmembrane helix</keyword>
<accession>A0AAD8GNR3</accession>
<reference evidence="11" key="2">
    <citation type="submission" date="2023-05" db="EMBL/GenBank/DDBJ databases">
        <authorList>
            <person name="Schelkunov M.I."/>
        </authorList>
    </citation>
    <scope>NUCLEOTIDE SEQUENCE</scope>
    <source>
        <strain evidence="11">Hsosn_3</strain>
        <tissue evidence="11">Leaf</tissue>
    </source>
</reference>
<gene>
    <name evidence="11" type="ORF">POM88_053896</name>
</gene>
<keyword evidence="12" id="KW-1185">Reference proteome</keyword>
<dbReference type="PROSITE" id="PS50088">
    <property type="entry name" value="ANK_REPEAT"/>
    <property type="match status" value="3"/>
</dbReference>
<feature type="repeat" description="ANK" evidence="7">
    <location>
        <begin position="76"/>
        <end position="99"/>
    </location>
</feature>
<evidence type="ECO:0000256" key="4">
    <source>
        <dbReference type="ARBA" id="ARBA00022989"/>
    </source>
</evidence>
<evidence type="ECO:0000256" key="8">
    <source>
        <dbReference type="SAM" id="MobiDB-lite"/>
    </source>
</evidence>
<feature type="compositionally biased region" description="Basic and acidic residues" evidence="8">
    <location>
        <begin position="409"/>
        <end position="418"/>
    </location>
</feature>
<dbReference type="Gene3D" id="1.25.40.20">
    <property type="entry name" value="Ankyrin repeat-containing domain"/>
    <property type="match status" value="2"/>
</dbReference>
<feature type="transmembrane region" description="Helical" evidence="9">
    <location>
        <begin position="369"/>
        <end position="394"/>
    </location>
</feature>
<feature type="compositionally biased region" description="Polar residues" evidence="8">
    <location>
        <begin position="419"/>
        <end position="428"/>
    </location>
</feature>
<keyword evidence="2 9" id="KW-0812">Transmembrane</keyword>
<evidence type="ECO:0000313" key="12">
    <source>
        <dbReference type="Proteomes" id="UP001237642"/>
    </source>
</evidence>
<dbReference type="InterPro" id="IPR002110">
    <property type="entry name" value="Ankyrin_rpt"/>
</dbReference>
<dbReference type="SMART" id="SM00248">
    <property type="entry name" value="ANK"/>
    <property type="match status" value="4"/>
</dbReference>
<evidence type="ECO:0000256" key="1">
    <source>
        <dbReference type="ARBA" id="ARBA00004141"/>
    </source>
</evidence>
<feature type="repeat" description="ANK" evidence="7">
    <location>
        <begin position="42"/>
        <end position="74"/>
    </location>
</feature>
<evidence type="ECO:0000256" key="9">
    <source>
        <dbReference type="SAM" id="Phobius"/>
    </source>
</evidence>
<proteinExistence type="predicted"/>
<feature type="domain" description="PGG" evidence="10">
    <location>
        <begin position="236"/>
        <end position="356"/>
    </location>
</feature>
<evidence type="ECO:0000256" key="3">
    <source>
        <dbReference type="ARBA" id="ARBA00022737"/>
    </source>
</evidence>
<evidence type="ECO:0000256" key="5">
    <source>
        <dbReference type="ARBA" id="ARBA00023043"/>
    </source>
</evidence>
<sequence length="428" mass="47768">MNFEIMEKKLYDACLKGDAKMLEALMREDEVILARISLSSCMNQTPLHLACMLGHFEFAKSLLSYKPDFVSRLDSQGRSPLHLASANGYGDIVGLLLRHDQKMCRVRDEDGRTPLHLAVMNGQHESDMLNIKDDTGNTILHSATTLRRVQIIKHLVMSRSEVLNVNAVDANGLAALDIVERMPKDVKTMEIKELLVSADCLRAEEIKPATTDSNIKHVKNPLKWFTNFTIFQKSGEKRDNDLLVAATVIAAMAYQAAISPPGGVAAMDATIYDPKSSPKDESYHLYPAASLLAYFNPNLSYTFWISNHISFMASLSVIFIYVSGAALKRRIFTWLIRGAMWIILSAMTIAYVCAVSSTTGSMEKYDALYPLLFGLLAWGILIFVSFVVLIYRLLRYILPIIKKETDTKKKNTSHEDSTASKSANANIV</sequence>
<evidence type="ECO:0000256" key="6">
    <source>
        <dbReference type="ARBA" id="ARBA00023136"/>
    </source>
</evidence>
<feature type="region of interest" description="Disordered" evidence="8">
    <location>
        <begin position="409"/>
        <end position="428"/>
    </location>
</feature>
<dbReference type="InterPro" id="IPR036770">
    <property type="entry name" value="Ankyrin_rpt-contain_sf"/>
</dbReference>
<feature type="transmembrane region" description="Helical" evidence="9">
    <location>
        <begin position="242"/>
        <end position="258"/>
    </location>
</feature>
<dbReference type="PANTHER" id="PTHR24186">
    <property type="entry name" value="PROTEIN PHOSPHATASE 1 REGULATORY SUBUNIT"/>
    <property type="match status" value="1"/>
</dbReference>
<organism evidence="11 12">
    <name type="scientific">Heracleum sosnowskyi</name>
    <dbReference type="NCBI Taxonomy" id="360622"/>
    <lineage>
        <taxon>Eukaryota</taxon>
        <taxon>Viridiplantae</taxon>
        <taxon>Streptophyta</taxon>
        <taxon>Embryophyta</taxon>
        <taxon>Tracheophyta</taxon>
        <taxon>Spermatophyta</taxon>
        <taxon>Magnoliopsida</taxon>
        <taxon>eudicotyledons</taxon>
        <taxon>Gunneridae</taxon>
        <taxon>Pentapetalae</taxon>
        <taxon>asterids</taxon>
        <taxon>campanulids</taxon>
        <taxon>Apiales</taxon>
        <taxon>Apiaceae</taxon>
        <taxon>Apioideae</taxon>
        <taxon>apioid superclade</taxon>
        <taxon>Tordylieae</taxon>
        <taxon>Tordyliinae</taxon>
        <taxon>Heracleum</taxon>
    </lineage>
</organism>
<comment type="subcellular location">
    <subcellularLocation>
        <location evidence="1">Membrane</location>
        <topology evidence="1">Multi-pass membrane protein</topology>
    </subcellularLocation>
</comment>
<dbReference type="AlphaFoldDB" id="A0AAD8GNR3"/>
<feature type="transmembrane region" description="Helical" evidence="9">
    <location>
        <begin position="334"/>
        <end position="357"/>
    </location>
</feature>
<name>A0AAD8GNR3_9APIA</name>